<accession>A0A0L7MAA3</accession>
<dbReference type="Gene3D" id="3.30.420.60">
    <property type="entry name" value="eRF1 domain 2"/>
    <property type="match status" value="1"/>
</dbReference>
<proteinExistence type="predicted"/>
<name>A0A0L7MAA3_PLAF4</name>
<dbReference type="PANTHER" id="PTHR10113">
    <property type="entry name" value="PEPTIDE CHAIN RELEASE FACTOR SUBUNIT 1"/>
    <property type="match status" value="1"/>
</dbReference>
<protein>
    <recommendedName>
        <fullName evidence="1">eRF1/Pelota-like N-terminal domain-containing protein</fullName>
    </recommendedName>
</protein>
<dbReference type="InterPro" id="IPR042226">
    <property type="entry name" value="eFR1_2_sf"/>
</dbReference>
<dbReference type="InterPro" id="IPR024049">
    <property type="entry name" value="eRF1_1_sf"/>
</dbReference>
<feature type="non-terminal residue" evidence="2">
    <location>
        <position position="97"/>
    </location>
</feature>
<dbReference type="EMBL" id="GG703134">
    <property type="protein sequence ID" value="KOB89756.1"/>
    <property type="molecule type" value="Genomic_DNA"/>
</dbReference>
<dbReference type="InterPro" id="IPR005140">
    <property type="entry name" value="eRF1_Pelota-like_N"/>
</dbReference>
<evidence type="ECO:0000259" key="1">
    <source>
        <dbReference type="Pfam" id="PF03463"/>
    </source>
</evidence>
<reference evidence="3" key="1">
    <citation type="submission" date="2006-09" db="EMBL/GenBank/DDBJ databases">
        <title>Annotation of Plasmodium falciparum Dd2.</title>
        <authorList>
            <consortium name="The Broad Institute Genome Sequencing Platform"/>
            <person name="Volkman S.K."/>
            <person name="Neafsey D.E."/>
            <person name="Dash A.P."/>
            <person name="Chitnis C.E."/>
            <person name="Hartl D.L."/>
            <person name="Young S.K."/>
            <person name="Zeng Q."/>
            <person name="Koehrsen M."/>
            <person name="Alvarado L."/>
            <person name="Berlin A."/>
            <person name="Borenstein D."/>
            <person name="Chapman S.B."/>
            <person name="Chen Z."/>
            <person name="Engels R."/>
            <person name="Freedman E."/>
            <person name="Gellesch M."/>
            <person name="Goldberg J."/>
            <person name="Griggs A."/>
            <person name="Gujja S."/>
            <person name="Heilman E.R."/>
            <person name="Heiman D.I."/>
            <person name="Howarth C."/>
            <person name="Jen D."/>
            <person name="Larson L."/>
            <person name="Mehta T."/>
            <person name="Neiman D."/>
            <person name="Park D."/>
            <person name="Pearson M."/>
            <person name="Roberts A."/>
            <person name="Saif S."/>
            <person name="Shea T."/>
            <person name="Shenoy N."/>
            <person name="Sisk P."/>
            <person name="Stolte C."/>
            <person name="Sykes S."/>
            <person name="Walk T."/>
            <person name="White J."/>
            <person name="Yandava C."/>
            <person name="Haas B."/>
            <person name="Henn M.R."/>
            <person name="Nusbaum C."/>
            <person name="Birren B."/>
        </authorList>
    </citation>
    <scope>NUCLEOTIDE SEQUENCE [LARGE SCALE GENOMIC DNA]</scope>
</reference>
<gene>
    <name evidence="2" type="ORF">PFDG_05310</name>
</gene>
<dbReference type="Proteomes" id="UP000054282">
    <property type="component" value="Unassembled WGS sequence"/>
</dbReference>
<evidence type="ECO:0000313" key="2">
    <source>
        <dbReference type="EMBL" id="KOB89756.1"/>
    </source>
</evidence>
<dbReference type="InterPro" id="IPR004403">
    <property type="entry name" value="Peptide_chain-rel_eRF1/aRF1"/>
</dbReference>
<dbReference type="AlphaFoldDB" id="A0A0L7MAA3"/>
<dbReference type="Gene3D" id="3.30.960.10">
    <property type="entry name" value="eRF1 domain 1"/>
    <property type="match status" value="1"/>
</dbReference>
<organism evidence="2 3">
    <name type="scientific">Plasmodium falciparum (isolate Dd2)</name>
    <dbReference type="NCBI Taxonomy" id="57267"/>
    <lineage>
        <taxon>Eukaryota</taxon>
        <taxon>Sar</taxon>
        <taxon>Alveolata</taxon>
        <taxon>Apicomplexa</taxon>
        <taxon>Aconoidasida</taxon>
        <taxon>Haemosporida</taxon>
        <taxon>Plasmodiidae</taxon>
        <taxon>Plasmodium</taxon>
        <taxon>Plasmodium (Laverania)</taxon>
    </lineage>
</organism>
<evidence type="ECO:0000313" key="3">
    <source>
        <dbReference type="Proteomes" id="UP000054282"/>
    </source>
</evidence>
<dbReference type="GO" id="GO:0003747">
    <property type="term" value="F:translation release factor activity"/>
    <property type="evidence" value="ECO:0007669"/>
    <property type="project" value="InterPro"/>
</dbReference>
<reference evidence="3" key="2">
    <citation type="submission" date="2006-09" db="EMBL/GenBank/DDBJ databases">
        <title>The genome sequence of Plasmodium falciparum Dd2.</title>
        <authorList>
            <consortium name="The Broad Institute Genome Sequencing Platform"/>
            <person name="Birren B."/>
            <person name="Lander E."/>
            <person name="Galagan J."/>
            <person name="Nusbaum C."/>
            <person name="Devon K."/>
            <person name="Henn M."/>
            <person name="Jaffe D."/>
            <person name="Butler J."/>
            <person name="Alvarez P."/>
            <person name="Gnerre S."/>
            <person name="Grabherr M."/>
            <person name="Kleber M."/>
            <person name="Mauceli E."/>
            <person name="Brockman W."/>
            <person name="MacCallum I.A."/>
            <person name="Rounsley S."/>
            <person name="Young S."/>
            <person name="LaButti K."/>
            <person name="Pushparaj V."/>
            <person name="DeCaprio D."/>
            <person name="Crawford M."/>
            <person name="Koehrsen M."/>
            <person name="Engels R."/>
            <person name="Montgomery P."/>
            <person name="Pearson M."/>
            <person name="Howarth C."/>
            <person name="Larson L."/>
            <person name="Luoma S."/>
            <person name="White J."/>
            <person name="Kodira C."/>
            <person name="Zeng Q."/>
            <person name="O'Leary S."/>
            <person name="Yandava C."/>
            <person name="Alvarado L."/>
            <person name="Wirth D."/>
            <person name="Volkman S."/>
            <person name="Hartl D."/>
        </authorList>
    </citation>
    <scope>NUCLEOTIDE SEQUENCE [LARGE SCALE GENOMIC DNA]</scope>
</reference>
<dbReference type="Pfam" id="PF03463">
    <property type="entry name" value="eRF1_1"/>
    <property type="match status" value="1"/>
</dbReference>
<feature type="domain" description="eRF1/Pelota-like N-terminal" evidence="1">
    <location>
        <begin position="5"/>
        <end position="63"/>
    </location>
</feature>
<sequence length="97" mass="11100">MNFLELKLYNKTPPKGLVVYWGPVTTEEGKEKKMSIDFEPCRPINTSLYLCDNTFHVERLKELSASDDKFGFIIVDDNGALFGTILGNTREVIRRLT</sequence>
<dbReference type="KEGG" id="pfd:PFDG_05310"/>
<dbReference type="SUPFAM" id="SSF55481">
    <property type="entry name" value="N-terminal domain of eukaryotic peptide chain release factor subunit 1, ERF1"/>
    <property type="match status" value="1"/>
</dbReference>